<comment type="subcellular location">
    <subcellularLocation>
        <location evidence="2">Cell inner membrane</location>
    </subcellularLocation>
</comment>
<dbReference type="AlphaFoldDB" id="A0A1H4VBR4"/>
<dbReference type="GO" id="GO:0005886">
    <property type="term" value="C:plasma membrane"/>
    <property type="evidence" value="ECO:0007669"/>
    <property type="project" value="UniProtKB-SubCell"/>
</dbReference>
<evidence type="ECO:0000313" key="8">
    <source>
        <dbReference type="Proteomes" id="UP000242849"/>
    </source>
</evidence>
<dbReference type="RefSeq" id="WP_090378462.1">
    <property type="nucleotide sequence ID" value="NZ_FNSC01000001.1"/>
</dbReference>
<dbReference type="PANTHER" id="PTHR45138:SF9">
    <property type="entry name" value="DIGUANYLATE CYCLASE DGCM-RELATED"/>
    <property type="match status" value="1"/>
</dbReference>
<dbReference type="Gene3D" id="3.30.70.270">
    <property type="match status" value="1"/>
</dbReference>
<evidence type="ECO:0000256" key="5">
    <source>
        <dbReference type="SAM" id="Phobius"/>
    </source>
</evidence>
<dbReference type="InterPro" id="IPR035965">
    <property type="entry name" value="PAS-like_dom_sf"/>
</dbReference>
<dbReference type="PANTHER" id="PTHR45138">
    <property type="entry name" value="REGULATORY COMPONENTS OF SENSORY TRANSDUCTION SYSTEM"/>
    <property type="match status" value="1"/>
</dbReference>
<evidence type="ECO:0000256" key="4">
    <source>
        <dbReference type="ARBA" id="ARBA00034247"/>
    </source>
</evidence>
<dbReference type="SMART" id="SM00267">
    <property type="entry name" value="GGDEF"/>
    <property type="match status" value="1"/>
</dbReference>
<reference evidence="8" key="1">
    <citation type="submission" date="2016-10" db="EMBL/GenBank/DDBJ databases">
        <authorList>
            <person name="Varghese N."/>
            <person name="Submissions S."/>
        </authorList>
    </citation>
    <scope>NUCLEOTIDE SEQUENCE [LARGE SCALE GENOMIC DNA]</scope>
    <source>
        <strain evidence="8">DSM 12111</strain>
    </source>
</reference>
<keyword evidence="5" id="KW-0472">Membrane</keyword>
<dbReference type="NCBIfam" id="TIGR00229">
    <property type="entry name" value="sensory_box"/>
    <property type="match status" value="1"/>
</dbReference>
<dbReference type="InterPro" id="IPR000014">
    <property type="entry name" value="PAS"/>
</dbReference>
<proteinExistence type="predicted"/>
<evidence type="ECO:0000313" key="7">
    <source>
        <dbReference type="EMBL" id="SEC77844.1"/>
    </source>
</evidence>
<keyword evidence="5" id="KW-0812">Transmembrane</keyword>
<dbReference type="EMBL" id="FNSC01000001">
    <property type="protein sequence ID" value="SEC77844.1"/>
    <property type="molecule type" value="Genomic_DNA"/>
</dbReference>
<feature type="transmembrane region" description="Helical" evidence="5">
    <location>
        <begin position="6"/>
        <end position="29"/>
    </location>
</feature>
<dbReference type="STRING" id="53406.SAMN05421553_1432"/>
<evidence type="ECO:0000256" key="3">
    <source>
        <dbReference type="ARBA" id="ARBA00012528"/>
    </source>
</evidence>
<evidence type="ECO:0000259" key="6">
    <source>
        <dbReference type="PROSITE" id="PS50887"/>
    </source>
</evidence>
<dbReference type="PROSITE" id="PS50887">
    <property type="entry name" value="GGDEF"/>
    <property type="match status" value="1"/>
</dbReference>
<dbReference type="InterPro" id="IPR029787">
    <property type="entry name" value="Nucleotide_cyclase"/>
</dbReference>
<dbReference type="Pfam" id="PF00990">
    <property type="entry name" value="GGDEF"/>
    <property type="match status" value="1"/>
</dbReference>
<dbReference type="Pfam" id="PF13426">
    <property type="entry name" value="PAS_9"/>
    <property type="match status" value="1"/>
</dbReference>
<feature type="domain" description="GGDEF" evidence="6">
    <location>
        <begin position="381"/>
        <end position="512"/>
    </location>
</feature>
<name>A0A1H4VBR4_PSEAG</name>
<dbReference type="SMART" id="SM00091">
    <property type="entry name" value="PAS"/>
    <property type="match status" value="1"/>
</dbReference>
<dbReference type="FunFam" id="3.30.70.270:FF:000001">
    <property type="entry name" value="Diguanylate cyclase domain protein"/>
    <property type="match status" value="1"/>
</dbReference>
<organism evidence="7 8">
    <name type="scientific">Pseudomonas anguilliseptica</name>
    <dbReference type="NCBI Taxonomy" id="53406"/>
    <lineage>
        <taxon>Bacteria</taxon>
        <taxon>Pseudomonadati</taxon>
        <taxon>Pseudomonadota</taxon>
        <taxon>Gammaproteobacteria</taxon>
        <taxon>Pseudomonadales</taxon>
        <taxon>Pseudomonadaceae</taxon>
        <taxon>Pseudomonas</taxon>
    </lineage>
</organism>
<dbReference type="NCBIfam" id="TIGR00254">
    <property type="entry name" value="GGDEF"/>
    <property type="match status" value="1"/>
</dbReference>
<dbReference type="SUPFAM" id="SSF55785">
    <property type="entry name" value="PYP-like sensor domain (PAS domain)"/>
    <property type="match status" value="1"/>
</dbReference>
<dbReference type="OrthoDB" id="9812260at2"/>
<dbReference type="Proteomes" id="UP000242849">
    <property type="component" value="Unassembled WGS sequence"/>
</dbReference>
<dbReference type="CDD" id="cd00130">
    <property type="entry name" value="PAS"/>
    <property type="match status" value="1"/>
</dbReference>
<feature type="transmembrane region" description="Helical" evidence="5">
    <location>
        <begin position="193"/>
        <end position="216"/>
    </location>
</feature>
<dbReference type="InterPro" id="IPR000160">
    <property type="entry name" value="GGDEF_dom"/>
</dbReference>
<dbReference type="CDD" id="cd01949">
    <property type="entry name" value="GGDEF"/>
    <property type="match status" value="1"/>
</dbReference>
<dbReference type="EC" id="2.7.7.65" evidence="3"/>
<feature type="transmembrane region" description="Helical" evidence="5">
    <location>
        <begin position="120"/>
        <end position="141"/>
    </location>
</feature>
<protein>
    <recommendedName>
        <fullName evidence="3">diguanylate cyclase</fullName>
        <ecNumber evidence="3">2.7.7.65</ecNumber>
    </recommendedName>
</protein>
<dbReference type="InterPro" id="IPR043128">
    <property type="entry name" value="Rev_trsase/Diguanyl_cyclase"/>
</dbReference>
<feature type="transmembrane region" description="Helical" evidence="5">
    <location>
        <begin position="41"/>
        <end position="60"/>
    </location>
</feature>
<feature type="transmembrane region" description="Helical" evidence="5">
    <location>
        <begin position="94"/>
        <end position="114"/>
    </location>
</feature>
<comment type="catalytic activity">
    <reaction evidence="4">
        <text>2 GTP = 3',3'-c-di-GMP + 2 diphosphate</text>
        <dbReference type="Rhea" id="RHEA:24898"/>
        <dbReference type="ChEBI" id="CHEBI:33019"/>
        <dbReference type="ChEBI" id="CHEBI:37565"/>
        <dbReference type="ChEBI" id="CHEBI:58805"/>
        <dbReference type="EC" id="2.7.7.65"/>
    </reaction>
</comment>
<feature type="transmembrane region" description="Helical" evidence="5">
    <location>
        <begin position="153"/>
        <end position="173"/>
    </location>
</feature>
<dbReference type="SUPFAM" id="SSF55073">
    <property type="entry name" value="Nucleotide cyclase"/>
    <property type="match status" value="1"/>
</dbReference>
<comment type="cofactor">
    <cofactor evidence="1">
        <name>Mg(2+)</name>
        <dbReference type="ChEBI" id="CHEBI:18420"/>
    </cofactor>
</comment>
<dbReference type="GO" id="GO:0052621">
    <property type="term" value="F:diguanylate cyclase activity"/>
    <property type="evidence" value="ECO:0007669"/>
    <property type="project" value="UniProtKB-EC"/>
</dbReference>
<keyword evidence="8" id="KW-1185">Reference proteome</keyword>
<accession>A0A1H4VBR4</accession>
<gene>
    <name evidence="7" type="ORF">SAMN05421553_1432</name>
</gene>
<evidence type="ECO:0000256" key="1">
    <source>
        <dbReference type="ARBA" id="ARBA00001946"/>
    </source>
</evidence>
<sequence length="512" mass="56871">MESLYFSPMLLGLNLMLASAIACSGLWYFSRPYRGPGLWMLGSWTLIIGILLFMGFMVSGSKLLNILGNALQLAGEALILLGVFRFLGQPLPWWTVPASAGLMSLVLSWHWWLSPINSEYLIALYAAIGGLLPLQACWALWRAPSEVELRGVCQFVAIALLGYALITLLRGVIGLHDGLQGIVHDDVTRSVSYLLPYNFGIPLWLMALVGLVLLTMRRILADSQRNAQQAAANAERFERLMSVSNAGVMVLDGERIIDSNPKLEQLFAQTREQLLGQPLSRLFDSSSQQPLSDLLQQADGRPHDLLAQRADSQPFAAELSIARLAEAQQQVAEIRDVSQRKTLEKQLRQLATTDPLTNALNRRAFQQRAEHELQRSQRQGTPLCLAMLDFDHFKRVNDQYGHAVGDQVLVAFSELCRQQARSTDLFARFGGEEFVIILPDSDLNAAQQRLERLRGNLHAQPLDTAQGPLQVTVSIGLSCARPGDSLQQLLQRADTQLYNAKAQGRNRIAPEE</sequence>
<keyword evidence="5" id="KW-1133">Transmembrane helix</keyword>
<dbReference type="InterPro" id="IPR050469">
    <property type="entry name" value="Diguanylate_Cyclase"/>
</dbReference>
<dbReference type="Gene3D" id="3.30.450.20">
    <property type="entry name" value="PAS domain"/>
    <property type="match status" value="1"/>
</dbReference>
<evidence type="ECO:0000256" key="2">
    <source>
        <dbReference type="ARBA" id="ARBA00004533"/>
    </source>
</evidence>